<dbReference type="EMBL" id="CP151657">
    <property type="protein sequence ID" value="WZP14821.1"/>
    <property type="molecule type" value="Genomic_DNA"/>
</dbReference>
<evidence type="ECO:0000256" key="3">
    <source>
        <dbReference type="SAM" id="SignalP"/>
    </source>
</evidence>
<dbReference type="InterPro" id="IPR033435">
    <property type="entry name" value="DUF5129"/>
</dbReference>
<dbReference type="Pfam" id="PF17173">
    <property type="entry name" value="DUF5129"/>
    <property type="match status" value="1"/>
</dbReference>
<proteinExistence type="predicted"/>
<feature type="compositionally biased region" description="Gly residues" evidence="1">
    <location>
        <begin position="472"/>
        <end position="487"/>
    </location>
</feature>
<dbReference type="Proteomes" id="UP001448858">
    <property type="component" value="Chromosome"/>
</dbReference>
<gene>
    <name evidence="5" type="ORF">AAE021_11565</name>
</gene>
<feature type="compositionally biased region" description="Low complexity" evidence="1">
    <location>
        <begin position="458"/>
        <end position="471"/>
    </location>
</feature>
<feature type="transmembrane region" description="Helical" evidence="2">
    <location>
        <begin position="165"/>
        <end position="192"/>
    </location>
</feature>
<feature type="signal peptide" evidence="3">
    <location>
        <begin position="1"/>
        <end position="21"/>
    </location>
</feature>
<evidence type="ECO:0000256" key="1">
    <source>
        <dbReference type="SAM" id="MobiDB-lite"/>
    </source>
</evidence>
<accession>A0ABZ2ZTR2</accession>
<name>A0ABZ2ZTR2_9MICC</name>
<reference evidence="5 6" key="1">
    <citation type="submission" date="2024-04" db="EMBL/GenBank/DDBJ databases">
        <title>Arthrobacter sp. from Plains bison fecal sample.</title>
        <authorList>
            <person name="Ruzzini A."/>
        </authorList>
    </citation>
    <scope>NUCLEOTIDE SEQUENCE [LARGE SCALE GENOMIC DNA]</scope>
    <source>
        <strain evidence="5 6">EINP1</strain>
    </source>
</reference>
<feature type="chain" id="PRO_5047275385" evidence="3">
    <location>
        <begin position="22"/>
        <end position="487"/>
    </location>
</feature>
<sequence>MRRALTALLLSLITLTGGAAAAAAVTPDEVIVEDTSGVLDTATLIPAVEDIEFREPTTVAIYTYNGPANNEDGQVINAEVLRFARDQHPEWLSEDGQKWADGMFIFALDPVGRWTATYYGEDRKISLDQQEDIRTQTNGLFAEANWTEGTIAAVEEAAKLINRPWYLSPATIVVAVVAVLGFLGSVIGYVAVRRNRLAKNRKLLTDADASYSSVTRDLDATEVNANTIPADSPYGARVLEEYRTFMTRYNQATELNNAAHALSDKDLKNKAGTAAVEKYADAAMELDGLDDVIADTNALLNKAPGWERAWDRQAAPLREDLDRLDDQLVGKDAAEKDSATAHALRAFRQQAREQLADASTALSENRITPEQALDLIKARRAELSDRLKDHAKTVINAQTKSKEERELMQEELDKAAQPGRRYRDGYRPGIVDTAFPAYFYYTVGSFNTGIQHGTSSVESARSSAQSSSTGYGSSGGSFSGAGSSGRF</sequence>
<feature type="domain" description="DUF5129" evidence="4">
    <location>
        <begin position="32"/>
        <end position="374"/>
    </location>
</feature>
<keyword evidence="3" id="KW-0732">Signal</keyword>
<feature type="region of interest" description="Disordered" evidence="1">
    <location>
        <begin position="458"/>
        <end position="487"/>
    </location>
</feature>
<evidence type="ECO:0000259" key="4">
    <source>
        <dbReference type="Pfam" id="PF17173"/>
    </source>
</evidence>
<keyword evidence="6" id="KW-1185">Reference proteome</keyword>
<evidence type="ECO:0000313" key="6">
    <source>
        <dbReference type="Proteomes" id="UP001448858"/>
    </source>
</evidence>
<dbReference type="RefSeq" id="WP_342022477.1">
    <property type="nucleotide sequence ID" value="NZ_CP151657.1"/>
</dbReference>
<protein>
    <submittedName>
        <fullName evidence="5">DUF5129 domain-containing protein</fullName>
    </submittedName>
</protein>
<keyword evidence="2" id="KW-0812">Transmembrane</keyword>
<keyword evidence="2" id="KW-1133">Transmembrane helix</keyword>
<organism evidence="5 6">
    <name type="scientific">Arthrobacter citreus</name>
    <dbReference type="NCBI Taxonomy" id="1670"/>
    <lineage>
        <taxon>Bacteria</taxon>
        <taxon>Bacillati</taxon>
        <taxon>Actinomycetota</taxon>
        <taxon>Actinomycetes</taxon>
        <taxon>Micrococcales</taxon>
        <taxon>Micrococcaceae</taxon>
        <taxon>Arthrobacter</taxon>
    </lineage>
</organism>
<evidence type="ECO:0000256" key="2">
    <source>
        <dbReference type="SAM" id="Phobius"/>
    </source>
</evidence>
<evidence type="ECO:0000313" key="5">
    <source>
        <dbReference type="EMBL" id="WZP14821.1"/>
    </source>
</evidence>
<keyword evidence="2" id="KW-0472">Membrane</keyword>